<dbReference type="SMART" id="SM00829">
    <property type="entry name" value="PKS_ER"/>
    <property type="match status" value="1"/>
</dbReference>
<dbReference type="Proteomes" id="UP000561181">
    <property type="component" value="Unassembled WGS sequence"/>
</dbReference>
<dbReference type="Gene3D" id="3.40.50.720">
    <property type="entry name" value="NAD(P)-binding Rossmann-like Domain"/>
    <property type="match status" value="1"/>
</dbReference>
<comment type="caution">
    <text evidence="2">The sequence shown here is derived from an EMBL/GenBank/DDBJ whole genome shotgun (WGS) entry which is preliminary data.</text>
</comment>
<proteinExistence type="predicted"/>
<reference evidence="2 3" key="1">
    <citation type="submission" date="2020-04" db="EMBL/GenBank/DDBJ databases">
        <authorList>
            <person name="Liu A."/>
        </authorList>
    </citation>
    <scope>NUCLEOTIDE SEQUENCE [LARGE SCALE GENOMIC DNA]</scope>
    <source>
        <strain evidence="2 3">RZ02</strain>
    </source>
</reference>
<dbReference type="AlphaFoldDB" id="A0A848QLQ7"/>
<dbReference type="InterPro" id="IPR051397">
    <property type="entry name" value="Zn-ADH-like_protein"/>
</dbReference>
<sequence length="326" mass="34173">MKALQVSSLSSDLSGCGLVDVPIPQRKDGEVLVRIHAASLNFPDLLMTRGEYQFKPEPPFIAGMELAGEVIEADADSGFSVGQRVTGGAKTGGMAEYASVPVRNLRPAPDALTYAQAAALGAAYTTAYTALVELGDLKAGQSVLVHGASGGVSLAAIDLAKHMGAVVIAATGSPNKMERITALYNPDHTIESNGRFREQINDLTHGKLCDLVLDTVGGDVFDESTRCVTFGGKLLVVGFAGGRIAEIATNIPLIKGFSVVGVRAGEYARQFPERGKRIAAAVSALAEEGAINPAIDRTIPLSQWRDAFTAMDHRELVGKVILTPGS</sequence>
<gene>
    <name evidence="2" type="ORF">HKD42_06270</name>
</gene>
<dbReference type="SUPFAM" id="SSF51735">
    <property type="entry name" value="NAD(P)-binding Rossmann-fold domains"/>
    <property type="match status" value="1"/>
</dbReference>
<dbReference type="PANTHER" id="PTHR43677:SF4">
    <property type="entry name" value="QUINONE OXIDOREDUCTASE-LIKE PROTEIN 2"/>
    <property type="match status" value="1"/>
</dbReference>
<dbReference type="Pfam" id="PF08240">
    <property type="entry name" value="ADH_N"/>
    <property type="match status" value="1"/>
</dbReference>
<evidence type="ECO:0000313" key="2">
    <source>
        <dbReference type="EMBL" id="NMW31660.1"/>
    </source>
</evidence>
<organism evidence="2 3">
    <name type="scientific">Pontixanthobacter rizhaonensis</name>
    <dbReference type="NCBI Taxonomy" id="2730337"/>
    <lineage>
        <taxon>Bacteria</taxon>
        <taxon>Pseudomonadati</taxon>
        <taxon>Pseudomonadota</taxon>
        <taxon>Alphaproteobacteria</taxon>
        <taxon>Sphingomonadales</taxon>
        <taxon>Erythrobacteraceae</taxon>
        <taxon>Pontixanthobacter</taxon>
    </lineage>
</organism>
<dbReference type="RefSeq" id="WP_170011322.1">
    <property type="nucleotide sequence ID" value="NZ_JABCRE010000002.1"/>
</dbReference>
<dbReference type="PANTHER" id="PTHR43677">
    <property type="entry name" value="SHORT-CHAIN DEHYDROGENASE/REDUCTASE"/>
    <property type="match status" value="1"/>
</dbReference>
<protein>
    <submittedName>
        <fullName evidence="2">NADPH:quinone oxidoreductase family protein</fullName>
    </submittedName>
</protein>
<dbReference type="InterPro" id="IPR013154">
    <property type="entry name" value="ADH-like_N"/>
</dbReference>
<dbReference type="InterPro" id="IPR011032">
    <property type="entry name" value="GroES-like_sf"/>
</dbReference>
<dbReference type="GO" id="GO:0016491">
    <property type="term" value="F:oxidoreductase activity"/>
    <property type="evidence" value="ECO:0007669"/>
    <property type="project" value="InterPro"/>
</dbReference>
<dbReference type="CDD" id="cd08241">
    <property type="entry name" value="QOR1"/>
    <property type="match status" value="1"/>
</dbReference>
<keyword evidence="3" id="KW-1185">Reference proteome</keyword>
<evidence type="ECO:0000313" key="3">
    <source>
        <dbReference type="Proteomes" id="UP000561181"/>
    </source>
</evidence>
<dbReference type="EMBL" id="JABCRE010000002">
    <property type="protein sequence ID" value="NMW31660.1"/>
    <property type="molecule type" value="Genomic_DNA"/>
</dbReference>
<dbReference type="InterPro" id="IPR013149">
    <property type="entry name" value="ADH-like_C"/>
</dbReference>
<accession>A0A848QLQ7</accession>
<feature type="domain" description="Enoyl reductase (ER)" evidence="1">
    <location>
        <begin position="11"/>
        <end position="322"/>
    </location>
</feature>
<name>A0A848QLQ7_9SPHN</name>
<dbReference type="InterPro" id="IPR020843">
    <property type="entry name" value="ER"/>
</dbReference>
<dbReference type="InterPro" id="IPR036291">
    <property type="entry name" value="NAD(P)-bd_dom_sf"/>
</dbReference>
<dbReference type="SUPFAM" id="SSF50129">
    <property type="entry name" value="GroES-like"/>
    <property type="match status" value="1"/>
</dbReference>
<evidence type="ECO:0000259" key="1">
    <source>
        <dbReference type="SMART" id="SM00829"/>
    </source>
</evidence>
<dbReference type="Gene3D" id="3.90.180.10">
    <property type="entry name" value="Medium-chain alcohol dehydrogenases, catalytic domain"/>
    <property type="match status" value="1"/>
</dbReference>
<dbReference type="Pfam" id="PF00107">
    <property type="entry name" value="ADH_zinc_N"/>
    <property type="match status" value="1"/>
</dbReference>